<reference evidence="9" key="1">
    <citation type="submission" date="2021-03" db="EMBL/GenBank/DDBJ databases">
        <authorList>
            <person name="Bekaert M."/>
        </authorList>
    </citation>
    <scope>NUCLEOTIDE SEQUENCE</scope>
</reference>
<dbReference type="InterPro" id="IPR013083">
    <property type="entry name" value="Znf_RING/FYVE/PHD"/>
</dbReference>
<evidence type="ECO:0000259" key="8">
    <source>
        <dbReference type="PROSITE" id="PS51733"/>
    </source>
</evidence>
<feature type="compositionally biased region" description="Low complexity" evidence="5">
    <location>
        <begin position="180"/>
        <end position="194"/>
    </location>
</feature>
<gene>
    <name evidence="9" type="ORF">MEDL_47071</name>
</gene>
<evidence type="ECO:0000256" key="2">
    <source>
        <dbReference type="ARBA" id="ARBA00022771"/>
    </source>
</evidence>
<dbReference type="InterPro" id="IPR019787">
    <property type="entry name" value="Znf_PHD-finger"/>
</dbReference>
<dbReference type="InterPro" id="IPR019786">
    <property type="entry name" value="Zinc_finger_PHD-type_CS"/>
</dbReference>
<dbReference type="SMART" id="SM00249">
    <property type="entry name" value="PHD"/>
    <property type="match status" value="1"/>
</dbReference>
<evidence type="ECO:0000313" key="10">
    <source>
        <dbReference type="Proteomes" id="UP000683360"/>
    </source>
</evidence>
<comment type="caution">
    <text evidence="9">The sequence shown here is derived from an EMBL/GenBank/DDBJ whole genome shotgun (WGS) entry which is preliminary data.</text>
</comment>
<dbReference type="SUPFAM" id="SSF57903">
    <property type="entry name" value="FYVE/PHD zinc finger"/>
    <property type="match status" value="1"/>
</dbReference>
<feature type="region of interest" description="Disordered" evidence="5">
    <location>
        <begin position="177"/>
        <end position="198"/>
    </location>
</feature>
<protein>
    <recommendedName>
        <fullName evidence="11">PHD-type domain-containing protein</fullName>
    </recommendedName>
</protein>
<feature type="chain" id="PRO_5035849486" description="PHD-type domain-containing protein" evidence="6">
    <location>
        <begin position="24"/>
        <end position="328"/>
    </location>
</feature>
<evidence type="ECO:0008006" key="11">
    <source>
        <dbReference type="Google" id="ProtNLM"/>
    </source>
</evidence>
<accession>A0A8S3TLD3</accession>
<keyword evidence="1" id="KW-0479">Metal-binding</keyword>
<dbReference type="PANTHER" id="PTHR33395">
    <property type="entry name" value="TRANSCRIPTASE, PUTATIVE-RELATED-RELATED"/>
    <property type="match status" value="1"/>
</dbReference>
<evidence type="ECO:0000256" key="3">
    <source>
        <dbReference type="ARBA" id="ARBA00022833"/>
    </source>
</evidence>
<dbReference type="GO" id="GO:0031012">
    <property type="term" value="C:extracellular matrix"/>
    <property type="evidence" value="ECO:0007669"/>
    <property type="project" value="TreeGrafter"/>
</dbReference>
<dbReference type="InterPro" id="IPR011011">
    <property type="entry name" value="Znf_FYVE_PHD"/>
</dbReference>
<feature type="domain" description="PHD-type" evidence="7">
    <location>
        <begin position="83"/>
        <end position="139"/>
    </location>
</feature>
<feature type="domain" description="BPL/LPL catalytic" evidence="8">
    <location>
        <begin position="214"/>
        <end position="328"/>
    </location>
</feature>
<dbReference type="AlphaFoldDB" id="A0A8S3TLD3"/>
<feature type="signal peptide" evidence="6">
    <location>
        <begin position="1"/>
        <end position="23"/>
    </location>
</feature>
<dbReference type="PROSITE" id="PS01359">
    <property type="entry name" value="ZF_PHD_1"/>
    <property type="match status" value="1"/>
</dbReference>
<keyword evidence="6" id="KW-0732">Signal</keyword>
<organism evidence="9 10">
    <name type="scientific">Mytilus edulis</name>
    <name type="common">Blue mussel</name>
    <dbReference type="NCBI Taxonomy" id="6550"/>
    <lineage>
        <taxon>Eukaryota</taxon>
        <taxon>Metazoa</taxon>
        <taxon>Spiralia</taxon>
        <taxon>Lophotrochozoa</taxon>
        <taxon>Mollusca</taxon>
        <taxon>Bivalvia</taxon>
        <taxon>Autobranchia</taxon>
        <taxon>Pteriomorphia</taxon>
        <taxon>Mytilida</taxon>
        <taxon>Mytiloidea</taxon>
        <taxon>Mytilidae</taxon>
        <taxon>Mytilinae</taxon>
        <taxon>Mytilus</taxon>
    </lineage>
</organism>
<dbReference type="Gene3D" id="3.30.40.10">
    <property type="entry name" value="Zinc/RING finger domain, C3HC4 (zinc finger)"/>
    <property type="match status" value="1"/>
</dbReference>
<dbReference type="SUPFAM" id="SSF56219">
    <property type="entry name" value="DNase I-like"/>
    <property type="match status" value="1"/>
</dbReference>
<sequence length="328" mass="36857">MLPSLYISIILSILVNINLNTQTSEINHLIHPNIKDIDCIYNWFRNTTIKQERFKYIQPKCVIQTLLLLSGQVEYNPGPYTPKYPCMICTKAVKWGQHALACDKCDKWVHTSCISMSTPEYNLLANTSTTWICSACNTPNHTRIFDSILADDNIYYSLNLLTSQSQNNTTISISHSVIGSPQASSSPKKSTPSPRLKPKHKLSTLLVNFQSIRNKVPDTQVLIDNADPDIIVGTETWLNSEIFSPEVLPNNYNVFRRDRDDSHGGVLLAIKSDLVCTPVHTSKDSELLTVKLHDSMTKSTIISAFIVRQTAHLKKKPETLSINCPKSD</sequence>
<dbReference type="EMBL" id="CAJPWZ010002241">
    <property type="protein sequence ID" value="CAG2234446.1"/>
    <property type="molecule type" value="Genomic_DNA"/>
</dbReference>
<dbReference type="PROSITE" id="PS50016">
    <property type="entry name" value="ZF_PHD_2"/>
    <property type="match status" value="1"/>
</dbReference>
<evidence type="ECO:0000259" key="7">
    <source>
        <dbReference type="PROSITE" id="PS50016"/>
    </source>
</evidence>
<proteinExistence type="predicted"/>
<name>A0A8S3TLD3_MYTED</name>
<dbReference type="Gene3D" id="3.60.10.10">
    <property type="entry name" value="Endonuclease/exonuclease/phosphatase"/>
    <property type="match status" value="1"/>
</dbReference>
<dbReference type="GO" id="GO:0061343">
    <property type="term" value="P:cell adhesion involved in heart morphogenesis"/>
    <property type="evidence" value="ECO:0007669"/>
    <property type="project" value="TreeGrafter"/>
</dbReference>
<keyword evidence="10" id="KW-1185">Reference proteome</keyword>
<evidence type="ECO:0000313" key="9">
    <source>
        <dbReference type="EMBL" id="CAG2234446.1"/>
    </source>
</evidence>
<dbReference type="Proteomes" id="UP000683360">
    <property type="component" value="Unassembled WGS sequence"/>
</dbReference>
<dbReference type="InterPro" id="IPR004143">
    <property type="entry name" value="BPL_LPL_catalytic"/>
</dbReference>
<dbReference type="InterPro" id="IPR036691">
    <property type="entry name" value="Endo/exonu/phosph_ase_sf"/>
</dbReference>
<evidence type="ECO:0000256" key="1">
    <source>
        <dbReference type="ARBA" id="ARBA00022723"/>
    </source>
</evidence>
<dbReference type="GO" id="GO:0007508">
    <property type="term" value="P:larval heart development"/>
    <property type="evidence" value="ECO:0007669"/>
    <property type="project" value="TreeGrafter"/>
</dbReference>
<dbReference type="OrthoDB" id="6155076at2759"/>
<dbReference type="InterPro" id="IPR001965">
    <property type="entry name" value="Znf_PHD"/>
</dbReference>
<dbReference type="PANTHER" id="PTHR33395:SF22">
    <property type="entry name" value="REVERSE TRANSCRIPTASE DOMAIN-CONTAINING PROTEIN"/>
    <property type="match status" value="1"/>
</dbReference>
<keyword evidence="2 4" id="KW-0863">Zinc-finger</keyword>
<dbReference type="PROSITE" id="PS51733">
    <property type="entry name" value="BPL_LPL_CATALYTIC"/>
    <property type="match status" value="1"/>
</dbReference>
<evidence type="ECO:0000256" key="4">
    <source>
        <dbReference type="PROSITE-ProRule" id="PRU00146"/>
    </source>
</evidence>
<keyword evidence="3" id="KW-0862">Zinc</keyword>
<evidence type="ECO:0000256" key="6">
    <source>
        <dbReference type="SAM" id="SignalP"/>
    </source>
</evidence>
<evidence type="ECO:0000256" key="5">
    <source>
        <dbReference type="SAM" id="MobiDB-lite"/>
    </source>
</evidence>
<dbReference type="GO" id="GO:0008270">
    <property type="term" value="F:zinc ion binding"/>
    <property type="evidence" value="ECO:0007669"/>
    <property type="project" value="UniProtKB-KW"/>
</dbReference>
<dbReference type="Pfam" id="PF00628">
    <property type="entry name" value="PHD"/>
    <property type="match status" value="1"/>
</dbReference>